<reference evidence="2 3" key="1">
    <citation type="submission" date="2015-01" db="EMBL/GenBank/DDBJ databases">
        <title>The Genome Sequence of Fonsecaea pedrosoi CBS 271.37.</title>
        <authorList>
            <consortium name="The Broad Institute Genomics Platform"/>
            <person name="Cuomo C."/>
            <person name="de Hoog S."/>
            <person name="Gorbushina A."/>
            <person name="Stielow B."/>
            <person name="Teixiera M."/>
            <person name="Abouelleil A."/>
            <person name="Chapman S.B."/>
            <person name="Priest M."/>
            <person name="Young S.K."/>
            <person name="Wortman J."/>
            <person name="Nusbaum C."/>
            <person name="Birren B."/>
        </authorList>
    </citation>
    <scope>NUCLEOTIDE SEQUENCE [LARGE SCALE GENOMIC DNA]</scope>
    <source>
        <strain evidence="2 3">CBS 271.37</strain>
    </source>
</reference>
<dbReference type="EMBL" id="KN846970">
    <property type="protein sequence ID" value="KIW83773.1"/>
    <property type="molecule type" value="Genomic_DNA"/>
</dbReference>
<dbReference type="AlphaFoldDB" id="A0A0D2GS15"/>
<evidence type="ECO:0000313" key="3">
    <source>
        <dbReference type="Proteomes" id="UP000053029"/>
    </source>
</evidence>
<accession>A0A0D2GS15</accession>
<dbReference type="RefSeq" id="XP_013287581.1">
    <property type="nucleotide sequence ID" value="XM_013432127.1"/>
</dbReference>
<sequence length="429" mass="48167">MDVNVVDKWGDLILEVGASLRDDLSSEGDGEQLSEVRSEQQSDSDSDSEQSLARSLRQDRTPSPDSSVAITDIPLRILVSSKVLTMGSLVFKEMLHGSFAEAQLHFNQVDPPTLSLPEDNPRATLLFCEIVHCSPSVHHFKGYKTLHELGIFADKYDCTRSLRSWFRGQLFRFVGAGHDYFDIDALLNEGMSAQQMLKLCFLMNDTEMFALASKTVYTHISPSEIRPRLEAVYEDEVPGRLIDLLCSFGRHSIHDFAGIGPALIAHVSRQRKWYGYFTPIPCETTQEEDELDHSQVTGLCYGNTVRIGVLGATLASLSLLPSHDPEVDSKRSPVAMLRKLQRLGEVDFGDRKMCCPKTARCNCGHDLDIKFELDKKIKAAKQKARGICLGCVKDDTEPISDFLHGHNSRCERHVSWGERSLNHDMILRR</sequence>
<dbReference type="GeneID" id="25302509"/>
<name>A0A0D2GS15_9EURO</name>
<proteinExistence type="predicted"/>
<dbReference type="VEuPathDB" id="FungiDB:Z517_03019"/>
<evidence type="ECO:0008006" key="4">
    <source>
        <dbReference type="Google" id="ProtNLM"/>
    </source>
</evidence>
<feature type="region of interest" description="Disordered" evidence="1">
    <location>
        <begin position="23"/>
        <end position="67"/>
    </location>
</feature>
<gene>
    <name evidence="2" type="ORF">Z517_03019</name>
</gene>
<protein>
    <recommendedName>
        <fullName evidence="4">BTB domain-containing protein</fullName>
    </recommendedName>
</protein>
<evidence type="ECO:0000256" key="1">
    <source>
        <dbReference type="SAM" id="MobiDB-lite"/>
    </source>
</evidence>
<dbReference type="Proteomes" id="UP000053029">
    <property type="component" value="Unassembled WGS sequence"/>
</dbReference>
<organism evidence="2 3">
    <name type="scientific">Fonsecaea pedrosoi CBS 271.37</name>
    <dbReference type="NCBI Taxonomy" id="1442368"/>
    <lineage>
        <taxon>Eukaryota</taxon>
        <taxon>Fungi</taxon>
        <taxon>Dikarya</taxon>
        <taxon>Ascomycota</taxon>
        <taxon>Pezizomycotina</taxon>
        <taxon>Eurotiomycetes</taxon>
        <taxon>Chaetothyriomycetidae</taxon>
        <taxon>Chaetothyriales</taxon>
        <taxon>Herpotrichiellaceae</taxon>
        <taxon>Fonsecaea</taxon>
    </lineage>
</organism>
<dbReference type="STRING" id="1442368.A0A0D2GS15"/>
<keyword evidence="3" id="KW-1185">Reference proteome</keyword>
<evidence type="ECO:0000313" key="2">
    <source>
        <dbReference type="EMBL" id="KIW83773.1"/>
    </source>
</evidence>
<dbReference type="OrthoDB" id="5326346at2759"/>
<dbReference type="HOGENOM" id="CLU_616818_0_0_1"/>